<reference evidence="2 3" key="1">
    <citation type="submission" date="2009-10" db="EMBL/GenBank/DDBJ databases">
        <authorList>
            <person name="Weinstock G."/>
            <person name="Sodergren E."/>
            <person name="Clifton S."/>
            <person name="Fulton L."/>
            <person name="Fulton B."/>
            <person name="Courtney L."/>
            <person name="Fronick C."/>
            <person name="Harrison M."/>
            <person name="Strong C."/>
            <person name="Farmer C."/>
            <person name="Delahaunty K."/>
            <person name="Markovic C."/>
            <person name="Hall O."/>
            <person name="Minx P."/>
            <person name="Tomlinson C."/>
            <person name="Mitreva M."/>
            <person name="Nelson J."/>
            <person name="Hou S."/>
            <person name="Wollam A."/>
            <person name="Pepin K.H."/>
            <person name="Johnson M."/>
            <person name="Bhonagiri V."/>
            <person name="Nash W.E."/>
            <person name="Warren W."/>
            <person name="Chinwalla A."/>
            <person name="Mardis E.R."/>
            <person name="Wilson R.K."/>
        </authorList>
    </citation>
    <scope>NUCLEOTIDE SEQUENCE [LARGE SCALE GENOMIC DNA]</scope>
    <source>
        <strain evidence="2 3">F0309</strain>
    </source>
</reference>
<proteinExistence type="predicted"/>
<gene>
    <name evidence="2" type="ORF">HMPREF0970_02378</name>
</gene>
<sequence length="41" mass="4347">MTRGPTRCRSGPPTGAAEATRRPRPRLRHTGCAAADEQGSL</sequence>
<name>D4U2C2_9ACTO</name>
<organism evidence="2 3">
    <name type="scientific">Schaalia odontolytica F0309</name>
    <dbReference type="NCBI Taxonomy" id="649742"/>
    <lineage>
        <taxon>Bacteria</taxon>
        <taxon>Bacillati</taxon>
        <taxon>Actinomycetota</taxon>
        <taxon>Actinomycetes</taxon>
        <taxon>Actinomycetales</taxon>
        <taxon>Actinomycetaceae</taxon>
        <taxon>Schaalia</taxon>
    </lineage>
</organism>
<evidence type="ECO:0000313" key="2">
    <source>
        <dbReference type="EMBL" id="EFF78696.1"/>
    </source>
</evidence>
<dbReference type="AlphaFoldDB" id="D4U2C2"/>
<feature type="region of interest" description="Disordered" evidence="1">
    <location>
        <begin position="1"/>
        <end position="41"/>
    </location>
</feature>
<dbReference type="HOGENOM" id="CLU_3264529_0_0_11"/>
<protein>
    <submittedName>
        <fullName evidence="2">Uncharacterized protein</fullName>
    </submittedName>
</protein>
<evidence type="ECO:0000313" key="3">
    <source>
        <dbReference type="Proteomes" id="UP000003150"/>
    </source>
</evidence>
<comment type="caution">
    <text evidence="2">The sequence shown here is derived from an EMBL/GenBank/DDBJ whole genome shotgun (WGS) entry which is preliminary data.</text>
</comment>
<dbReference type="Proteomes" id="UP000003150">
    <property type="component" value="Unassembled WGS sequence"/>
</dbReference>
<evidence type="ECO:0000256" key="1">
    <source>
        <dbReference type="SAM" id="MobiDB-lite"/>
    </source>
</evidence>
<accession>D4U2C2</accession>
<dbReference type="EMBL" id="ACYT02000094">
    <property type="protein sequence ID" value="EFF78696.1"/>
    <property type="molecule type" value="Genomic_DNA"/>
</dbReference>